<dbReference type="GO" id="GO:0033730">
    <property type="term" value="F:arogenate dehydrogenase (NADP+) activity"/>
    <property type="evidence" value="ECO:0007669"/>
    <property type="project" value="InterPro"/>
</dbReference>
<evidence type="ECO:0000256" key="2">
    <source>
        <dbReference type="SAM" id="MobiDB-lite"/>
    </source>
</evidence>
<reference evidence="4" key="1">
    <citation type="submission" date="2021-01" db="EMBL/GenBank/DDBJ databases">
        <authorList>
            <person name="Corre E."/>
            <person name="Pelletier E."/>
            <person name="Niang G."/>
            <person name="Scheremetjew M."/>
            <person name="Finn R."/>
            <person name="Kale V."/>
            <person name="Holt S."/>
            <person name="Cochrane G."/>
            <person name="Meng A."/>
            <person name="Brown T."/>
            <person name="Cohen L."/>
        </authorList>
    </citation>
    <scope>NUCLEOTIDE SEQUENCE</scope>
    <source>
        <strain evidence="4">CCMP1320</strain>
    </source>
</reference>
<evidence type="ECO:0000313" key="4">
    <source>
        <dbReference type="EMBL" id="CAE0494498.1"/>
    </source>
</evidence>
<dbReference type="Pfam" id="PF26213">
    <property type="entry name" value="TYRAAT1_C"/>
    <property type="match status" value="1"/>
</dbReference>
<feature type="compositionally biased region" description="Low complexity" evidence="2">
    <location>
        <begin position="392"/>
        <end position="408"/>
    </location>
</feature>
<dbReference type="InterPro" id="IPR059064">
    <property type="entry name" value="TYRAAT2_C"/>
</dbReference>
<dbReference type="Pfam" id="PF03807">
    <property type="entry name" value="F420_oxidored"/>
    <property type="match status" value="1"/>
</dbReference>
<dbReference type="SUPFAM" id="SSF48179">
    <property type="entry name" value="6-phosphogluconate dehydrogenase C-terminal domain-like"/>
    <property type="match status" value="1"/>
</dbReference>
<evidence type="ECO:0000259" key="3">
    <source>
        <dbReference type="PROSITE" id="PS51176"/>
    </source>
</evidence>
<dbReference type="PROSITE" id="PS51176">
    <property type="entry name" value="PDH_ADH"/>
    <property type="match status" value="1"/>
</dbReference>
<dbReference type="PANTHER" id="PTHR43207">
    <property type="entry name" value="AROGENATE DEHYDROGENASE-RELATED"/>
    <property type="match status" value="1"/>
</dbReference>
<organism evidence="4">
    <name type="scientific">Dunaliella tertiolecta</name>
    <name type="common">Green alga</name>
    <dbReference type="NCBI Taxonomy" id="3047"/>
    <lineage>
        <taxon>Eukaryota</taxon>
        <taxon>Viridiplantae</taxon>
        <taxon>Chlorophyta</taxon>
        <taxon>core chlorophytes</taxon>
        <taxon>Chlorophyceae</taxon>
        <taxon>CS clade</taxon>
        <taxon>Chlamydomonadales</taxon>
        <taxon>Dunaliellaceae</taxon>
        <taxon>Dunaliella</taxon>
    </lineage>
</organism>
<dbReference type="GO" id="GO:0004665">
    <property type="term" value="F:prephenate dehydrogenase (NADP+) activity"/>
    <property type="evidence" value="ECO:0007669"/>
    <property type="project" value="InterPro"/>
</dbReference>
<dbReference type="GO" id="GO:0008977">
    <property type="term" value="F:prephenate dehydrogenase (NAD+) activity"/>
    <property type="evidence" value="ECO:0007669"/>
    <property type="project" value="InterPro"/>
</dbReference>
<keyword evidence="1" id="KW-0560">Oxidoreductase</keyword>
<evidence type="ECO:0000256" key="1">
    <source>
        <dbReference type="ARBA" id="ARBA00023002"/>
    </source>
</evidence>
<dbReference type="PANTHER" id="PTHR43207:SF4">
    <property type="entry name" value="AROGENATE DEHYDROGENASE 2, CHLOROPLASTIC"/>
    <property type="match status" value="1"/>
</dbReference>
<dbReference type="AlphaFoldDB" id="A0A7S3QW28"/>
<dbReference type="InterPro" id="IPR003099">
    <property type="entry name" value="Prephen_DH"/>
</dbReference>
<dbReference type="InterPro" id="IPR036291">
    <property type="entry name" value="NAD(P)-bd_dom_sf"/>
</dbReference>
<accession>A0A7S3QW28</accession>
<proteinExistence type="predicted"/>
<feature type="compositionally biased region" description="Polar residues" evidence="2">
    <location>
        <begin position="373"/>
        <end position="384"/>
    </location>
</feature>
<dbReference type="GO" id="GO:0006571">
    <property type="term" value="P:tyrosine biosynthetic process"/>
    <property type="evidence" value="ECO:0007669"/>
    <property type="project" value="InterPro"/>
</dbReference>
<dbReference type="SUPFAM" id="SSF51735">
    <property type="entry name" value="NAD(P)-binding Rossmann-fold domains"/>
    <property type="match status" value="1"/>
</dbReference>
<feature type="domain" description="Prephenate/arogenate dehydrogenase" evidence="3">
    <location>
        <begin position="94"/>
        <end position="375"/>
    </location>
</feature>
<dbReference type="InterPro" id="IPR028939">
    <property type="entry name" value="P5C_Rdtase_cat_N"/>
</dbReference>
<feature type="compositionally biased region" description="Basic and acidic residues" evidence="2">
    <location>
        <begin position="409"/>
        <end position="418"/>
    </location>
</feature>
<gene>
    <name evidence="4" type="ORF">DTER00134_LOCUS9571</name>
</gene>
<dbReference type="InterPro" id="IPR045011">
    <property type="entry name" value="TYRAAT1/2"/>
</dbReference>
<dbReference type="Gene3D" id="3.40.50.720">
    <property type="entry name" value="NAD(P)-binding Rossmann-like Domain"/>
    <property type="match status" value="1"/>
</dbReference>
<feature type="region of interest" description="Disordered" evidence="2">
    <location>
        <begin position="359"/>
        <end position="418"/>
    </location>
</feature>
<dbReference type="EMBL" id="HBIP01016377">
    <property type="protein sequence ID" value="CAE0494498.1"/>
    <property type="molecule type" value="Transcribed_RNA"/>
</dbReference>
<sequence>MQCTAHMHRHASTSYLPSCSSNRCSSSMGHWLSRDCSARGLAVFPSSRLPVSSRRVASTRQRGRGAMRVQAIDAAQPFDFEFKAKNQQQAQRQLKIGVLGFGNFGQFLAERFVARGHRVLATSRSDYHAIARKLNVEFFQDPNDFCEEHPDVVVLATSILSAERVLSTLPIQRLKRSTLFVDVLSVKVFPKQLLLSVLPPEVDILCTHPMFGPDSGKASWQGLNFMYERVRIGTQDARRVQRCETLLSFFREEGCRMVEITCEEHDRQAASTQFVTHTVGRMLGAMELQSTDINTRGFESLLDLVNNTANDSFELYYGLFLYNQNATEELERLEQGFEQVKKQLFGRLHDIARAQIFPSHMSPVPNPPASPIRASNQIAATSNGSSFDKSHSSASAAMTSTSTSSASESRPDSEHVRL</sequence>
<protein>
    <recommendedName>
        <fullName evidence="3">Prephenate/arogenate dehydrogenase domain-containing protein</fullName>
    </recommendedName>
</protein>
<name>A0A7S3QW28_DUNTE</name>
<dbReference type="InterPro" id="IPR008927">
    <property type="entry name" value="6-PGluconate_DH-like_C_sf"/>
</dbReference>